<dbReference type="InterPro" id="IPR029044">
    <property type="entry name" value="Nucleotide-diphossugar_trans"/>
</dbReference>
<dbReference type="SUPFAM" id="SSF53448">
    <property type="entry name" value="Nucleotide-diphospho-sugar transferases"/>
    <property type="match status" value="1"/>
</dbReference>
<dbReference type="EMBL" id="BARW01029842">
    <property type="protein sequence ID" value="GAJ13834.1"/>
    <property type="molecule type" value="Genomic_DNA"/>
</dbReference>
<proteinExistence type="predicted"/>
<evidence type="ECO:0000313" key="1">
    <source>
        <dbReference type="EMBL" id="GAJ13834.1"/>
    </source>
</evidence>
<accession>X1U8M1</accession>
<gene>
    <name evidence="1" type="ORF">S12H4_47857</name>
</gene>
<name>X1U8M1_9ZZZZ</name>
<protein>
    <submittedName>
        <fullName evidence="1">Uncharacterized protein</fullName>
    </submittedName>
</protein>
<organism evidence="1">
    <name type="scientific">marine sediment metagenome</name>
    <dbReference type="NCBI Taxonomy" id="412755"/>
    <lineage>
        <taxon>unclassified sequences</taxon>
        <taxon>metagenomes</taxon>
        <taxon>ecological metagenomes</taxon>
    </lineage>
</organism>
<dbReference type="Gene3D" id="3.90.550.10">
    <property type="entry name" value="Spore Coat Polysaccharide Biosynthesis Protein SpsA, Chain A"/>
    <property type="match status" value="1"/>
</dbReference>
<reference evidence="1" key="1">
    <citation type="journal article" date="2014" name="Front. Microbiol.">
        <title>High frequency of phylogenetically diverse reductive dehalogenase-homologous genes in deep subseafloor sedimentary metagenomes.</title>
        <authorList>
            <person name="Kawai M."/>
            <person name="Futagami T."/>
            <person name="Toyoda A."/>
            <person name="Takaki Y."/>
            <person name="Nishi S."/>
            <person name="Hori S."/>
            <person name="Arai W."/>
            <person name="Tsubouchi T."/>
            <person name="Morono Y."/>
            <person name="Uchiyama I."/>
            <person name="Ito T."/>
            <person name="Fujiyama A."/>
            <person name="Inagaki F."/>
            <person name="Takami H."/>
        </authorList>
    </citation>
    <scope>NUCLEOTIDE SEQUENCE</scope>
    <source>
        <strain evidence="1">Expedition CK06-06</strain>
    </source>
</reference>
<dbReference type="AlphaFoldDB" id="X1U8M1"/>
<sequence length="110" mass="12368">VEKEAIKLEMFIFDIIPMADNTIFYETLREEEFAPLKNKTGIDSVKSCIDGQIAKAVSHFAACGVQVPVDENGKSLHRLEVSPLFALDEESLREKLKGVNIIIDEDELFI</sequence>
<feature type="non-terminal residue" evidence="1">
    <location>
        <position position="1"/>
    </location>
</feature>
<comment type="caution">
    <text evidence="1">The sequence shown here is derived from an EMBL/GenBank/DDBJ whole genome shotgun (WGS) entry which is preliminary data.</text>
</comment>